<organism evidence="2 3">
    <name type="scientific">Syntrophorhabdus aromaticivorans</name>
    <dbReference type="NCBI Taxonomy" id="328301"/>
    <lineage>
        <taxon>Bacteria</taxon>
        <taxon>Pseudomonadati</taxon>
        <taxon>Thermodesulfobacteriota</taxon>
        <taxon>Syntrophorhabdia</taxon>
        <taxon>Syntrophorhabdales</taxon>
        <taxon>Syntrophorhabdaceae</taxon>
        <taxon>Syntrophorhabdus</taxon>
    </lineage>
</organism>
<dbReference type="PANTHER" id="PTHR44119:SF7">
    <property type="entry name" value="MAGNESIUM CHELATASE SUBUNIT"/>
    <property type="match status" value="1"/>
</dbReference>
<evidence type="ECO:0000259" key="1">
    <source>
        <dbReference type="Pfam" id="PF02514"/>
    </source>
</evidence>
<dbReference type="PANTHER" id="PTHR44119">
    <property type="entry name" value="MAGNESIUM-CHELATASE SUBUNIT CHLH, CHLOROPLASTIC"/>
    <property type="match status" value="1"/>
</dbReference>
<dbReference type="AlphaFoldDB" id="A0A971M6A7"/>
<gene>
    <name evidence="2" type="primary">cobN</name>
    <name evidence="2" type="ORF">GXY80_11570</name>
</gene>
<evidence type="ECO:0000313" key="2">
    <source>
        <dbReference type="EMBL" id="NLW36099.1"/>
    </source>
</evidence>
<dbReference type="CDD" id="cd10150">
    <property type="entry name" value="CobN_like"/>
    <property type="match status" value="1"/>
</dbReference>
<accession>A0A971M6A7</accession>
<evidence type="ECO:0000313" key="3">
    <source>
        <dbReference type="Proteomes" id="UP000777265"/>
    </source>
</evidence>
<comment type="caution">
    <text evidence="2">The sequence shown here is derived from an EMBL/GenBank/DDBJ whole genome shotgun (WGS) entry which is preliminary data.</text>
</comment>
<dbReference type="EC" id="6.6.1.2" evidence="2"/>
<dbReference type="InterPro" id="IPR003672">
    <property type="entry name" value="CobN/Mg_chltase"/>
</dbReference>
<dbReference type="Pfam" id="PF02514">
    <property type="entry name" value="CobN-Mg_chel"/>
    <property type="match status" value="1"/>
</dbReference>
<dbReference type="EMBL" id="JAAYEE010000212">
    <property type="protein sequence ID" value="NLW36099.1"/>
    <property type="molecule type" value="Genomic_DNA"/>
</dbReference>
<sequence length="1263" mass="140676">MKVLSIMWSSYLPVLHEAARDLAIDLTGYSTKQINGDPGLIGHICAGFAKTDLILLYKTHDDFWEEIEAALIAAKDRVPVVVVGTDPTFGAFSNVSPEIVATVYRYILFGGIRNMTNMLKYLLNLLFGEQMTFERPEELPWEGIHHPLIPGVFQNTGEYLSVYSGLLSFVPTRFAGLLYSRSNWVNRNLNVERSLMETLEARGLGIIPVFLYPVKDIHLGNLSGVEVVERFFTKNGDPVVDAVVKLSSFFLGSERGGIKESHAPSGVDLLKRLKIPVFAPVISYYKDRSRWLDDPDGLGSQAAWSVAMPEFEGVIEPMVIGATRGITNPEDESYEAIEDRIAKTGARIAQWINLRRKPNHEKKVAFILHNNPCAALEATVGSGAHLDTLESVADILKKMEKMGYGVDPPESGTALIDEIMAKKAISEFRWTTVEEIVDRGGALAFVENKTYTEWFTELPEMTRKRMAEAWGNPPGEEKDGVPAAMVYEGKIVVTGLRFGNAVVLVQPKRGCAGARCDGRVCKILHDPSVPPPHQYVAVYKWLSREFGADAMIHVGTHGNLEFLPGKATGLSSGCFPDIAVDTMPHLYIYNADNPPEGTIAKRRSNAVLVDHMQTVMVRGDLYGDLSELEKLIEEYGRYSRTEPAKAHTLAHMIMDRTKGLNLLDGDSLSHDNIEERIGEIHDALSVLKNTYIPKGMHVFGRIPAGRDCADLVYAILRYDTGPGSLRDAVARVIARATGLEDAELKEKTEVLARDICRDYIEGSPSLEEALKARFPVLPEEGAALGDIQKTLDSVLRGIQDSDEIASLLKGLDCRYIEPGPSGIINRGRPDILPTGRNFYSLDPQTIPTRAAWEIGRALAEQTLDRFLMEEGKYPSSIAFYWQCTDIMWADGEGMAQMMYLLGAKPCRQDNGRVKGFEVIPLDRLGRPRIDVTVRVSGITRDNFSGSVALLDEVIQTVAALPEPVEQNFVRRHTLQRLGDRSPADGEAFRKATYRIFASMPGTYQAGTQLAVYASAWKTEKDLADVFLYWNGYAYGKDVYGEKAHQSLAESLESVEVTFNKTVTDEYDLTGCCCYFGGHGGMINAARVVSGKEIKNYYGDTREQSEVAVRTLSEEIRRVARAKLLNPKWIDGMKEHGYKGAAEISKRVGRLYGWQATAKAVDGALFDDVARTYLMDDDNRKFFQDHNPWAMEEMGRRLIEAVERGLWSPSPDVNEALKKLYLEVEGWIEERMDAMEGEFQGGSIDVMTTDDIEEWKKRMEEVLG</sequence>
<proteinExistence type="predicted"/>
<reference evidence="2" key="2">
    <citation type="submission" date="2020-01" db="EMBL/GenBank/DDBJ databases">
        <authorList>
            <person name="Campanaro S."/>
        </authorList>
    </citation>
    <scope>NUCLEOTIDE SEQUENCE</scope>
    <source>
        <strain evidence="2">AS06rmzACSIP_7</strain>
    </source>
</reference>
<protein>
    <submittedName>
        <fullName evidence="2">Cobaltochelatase subunit CobN</fullName>
        <ecNumber evidence="2">6.6.1.2</ecNumber>
    </submittedName>
</protein>
<reference evidence="2" key="1">
    <citation type="journal article" date="2020" name="Biotechnol. Biofuels">
        <title>New insights from the biogas microbiome by comprehensive genome-resolved metagenomics of nearly 1600 species originating from multiple anaerobic digesters.</title>
        <authorList>
            <person name="Campanaro S."/>
            <person name="Treu L."/>
            <person name="Rodriguez-R L.M."/>
            <person name="Kovalovszki A."/>
            <person name="Ziels R.M."/>
            <person name="Maus I."/>
            <person name="Zhu X."/>
            <person name="Kougias P.G."/>
            <person name="Basile A."/>
            <person name="Luo G."/>
            <person name="Schluter A."/>
            <person name="Konstantinidis K.T."/>
            <person name="Angelidaki I."/>
        </authorList>
    </citation>
    <scope>NUCLEOTIDE SEQUENCE</scope>
    <source>
        <strain evidence="2">AS06rmzACSIP_7</strain>
    </source>
</reference>
<keyword evidence="2" id="KW-0436">Ligase</keyword>
<dbReference type="NCBIfam" id="NF004646">
    <property type="entry name" value="PRK05989.2-4"/>
    <property type="match status" value="1"/>
</dbReference>
<dbReference type="Proteomes" id="UP000777265">
    <property type="component" value="Unassembled WGS sequence"/>
</dbReference>
<dbReference type="GO" id="GO:0051116">
    <property type="term" value="F:cobaltochelatase activity"/>
    <property type="evidence" value="ECO:0007669"/>
    <property type="project" value="UniProtKB-EC"/>
</dbReference>
<feature type="domain" description="CobN/magnesium chelatase" evidence="1">
    <location>
        <begin position="104"/>
        <end position="1211"/>
    </location>
</feature>
<name>A0A971M6A7_9BACT</name>